<dbReference type="STRING" id="311402.Avi_0125"/>
<name>B9JYH3_ALLAM</name>
<dbReference type="AlphaFoldDB" id="B9JYH3"/>
<evidence type="ECO:0000313" key="1">
    <source>
        <dbReference type="EMBL" id="ACM35069.1"/>
    </source>
</evidence>
<keyword evidence="2" id="KW-1185">Reference proteome</keyword>
<gene>
    <name evidence="1" type="ordered locus">Avi_0125</name>
</gene>
<sequence>MGGGVRRFDDFNIEDFPGMNIVNTALQQCIQRIAKERKYRRFAKSIKKRRPFTLDRRSSADE</sequence>
<reference evidence="1 2" key="1">
    <citation type="journal article" date="2009" name="J. Bacteriol.">
        <title>Genome sequences of three Agrobacterium biovars help elucidate the evolution of multichromosome genomes in bacteria.</title>
        <authorList>
            <person name="Slater S.C."/>
            <person name="Goldman B.S."/>
            <person name="Goodner B."/>
            <person name="Setubal J.C."/>
            <person name="Farrand S.K."/>
            <person name="Nester E.W."/>
            <person name="Burr T.J."/>
            <person name="Banta L."/>
            <person name="Dickerman A.W."/>
            <person name="Paulsen I."/>
            <person name="Otten L."/>
            <person name="Suen G."/>
            <person name="Welch R."/>
            <person name="Almeida N.F."/>
            <person name="Arnold F."/>
            <person name="Burton O.T."/>
            <person name="Du Z."/>
            <person name="Ewing A."/>
            <person name="Godsy E."/>
            <person name="Heisel S."/>
            <person name="Houmiel K.L."/>
            <person name="Jhaveri J."/>
            <person name="Lu J."/>
            <person name="Miller N.M."/>
            <person name="Norton S."/>
            <person name="Chen Q."/>
            <person name="Phoolcharoen W."/>
            <person name="Ohlin V."/>
            <person name="Ondrusek D."/>
            <person name="Pride N."/>
            <person name="Stricklin S.L."/>
            <person name="Sun J."/>
            <person name="Wheeler C."/>
            <person name="Wilson L."/>
            <person name="Zhu H."/>
            <person name="Wood D.W."/>
        </authorList>
    </citation>
    <scope>NUCLEOTIDE SEQUENCE [LARGE SCALE GENOMIC DNA]</scope>
    <source>
        <strain evidence="2">S4 / ATCC BAA-846</strain>
    </source>
</reference>
<organism evidence="1 2">
    <name type="scientific">Allorhizobium ampelinum (strain ATCC BAA-846 / DSM 112012 / S4)</name>
    <name type="common">Agrobacterium vitis (strain S4)</name>
    <dbReference type="NCBI Taxonomy" id="311402"/>
    <lineage>
        <taxon>Bacteria</taxon>
        <taxon>Pseudomonadati</taxon>
        <taxon>Pseudomonadota</taxon>
        <taxon>Alphaproteobacteria</taxon>
        <taxon>Hyphomicrobiales</taxon>
        <taxon>Rhizobiaceae</taxon>
        <taxon>Rhizobium/Agrobacterium group</taxon>
        <taxon>Allorhizobium</taxon>
        <taxon>Allorhizobium ampelinum</taxon>
    </lineage>
</organism>
<evidence type="ECO:0000313" key="2">
    <source>
        <dbReference type="Proteomes" id="UP000001596"/>
    </source>
</evidence>
<proteinExistence type="predicted"/>
<dbReference type="HOGENOM" id="CLU_2893882_0_0_5"/>
<dbReference type="Proteomes" id="UP000001596">
    <property type="component" value="Chromosome 1"/>
</dbReference>
<dbReference type="EMBL" id="CP000633">
    <property type="protein sequence ID" value="ACM35069.1"/>
    <property type="molecule type" value="Genomic_DNA"/>
</dbReference>
<protein>
    <submittedName>
        <fullName evidence="1">Uncharacterized protein</fullName>
    </submittedName>
</protein>
<accession>B9JYH3</accession>
<dbReference type="KEGG" id="avi:Avi_0125"/>